<evidence type="ECO:0000313" key="1">
    <source>
        <dbReference type="EMBL" id="GAA2468961.1"/>
    </source>
</evidence>
<reference evidence="1 2" key="1">
    <citation type="journal article" date="2019" name="Int. J. Syst. Evol. Microbiol.">
        <title>The Global Catalogue of Microorganisms (GCM) 10K type strain sequencing project: providing services to taxonomists for standard genome sequencing and annotation.</title>
        <authorList>
            <consortium name="The Broad Institute Genomics Platform"/>
            <consortium name="The Broad Institute Genome Sequencing Center for Infectious Disease"/>
            <person name="Wu L."/>
            <person name="Ma J."/>
        </authorList>
    </citation>
    <scope>NUCLEOTIDE SEQUENCE [LARGE SCALE GENOMIC DNA]</scope>
    <source>
        <strain evidence="1 2">JCM 16259</strain>
    </source>
</reference>
<protein>
    <submittedName>
        <fullName evidence="1">Uncharacterized protein</fullName>
    </submittedName>
</protein>
<comment type="caution">
    <text evidence="1">The sequence shown here is derived from an EMBL/GenBank/DDBJ whole genome shotgun (WGS) entry which is preliminary data.</text>
</comment>
<proteinExistence type="predicted"/>
<sequence>MLQVSDELNDLSLCSDVQCRGGFVCDKDVRFAGQGHRNDDALTHASRELMRVGVGPLTRGRDADELEEFDRPDSGLPAGHAQVLFTGLGDLFSDW</sequence>
<organism evidence="1 2">
    <name type="scientific">Terrabacter carboxydivorans</name>
    <dbReference type="NCBI Taxonomy" id="619730"/>
    <lineage>
        <taxon>Bacteria</taxon>
        <taxon>Bacillati</taxon>
        <taxon>Actinomycetota</taxon>
        <taxon>Actinomycetes</taxon>
        <taxon>Micrococcales</taxon>
        <taxon>Intrasporangiaceae</taxon>
        <taxon>Terrabacter</taxon>
    </lineage>
</organism>
<dbReference type="EMBL" id="BAAARE010000001">
    <property type="protein sequence ID" value="GAA2468961.1"/>
    <property type="molecule type" value="Genomic_DNA"/>
</dbReference>
<gene>
    <name evidence="1" type="ORF">GCM10009858_02840</name>
</gene>
<evidence type="ECO:0000313" key="2">
    <source>
        <dbReference type="Proteomes" id="UP001500730"/>
    </source>
</evidence>
<name>A0ABN3KSJ8_9MICO</name>
<dbReference type="Proteomes" id="UP001500730">
    <property type="component" value="Unassembled WGS sequence"/>
</dbReference>
<accession>A0ABN3KSJ8</accession>
<keyword evidence="2" id="KW-1185">Reference proteome</keyword>